<keyword evidence="3" id="KW-1185">Reference proteome</keyword>
<dbReference type="EMBL" id="JAPEVG010000499">
    <property type="protein sequence ID" value="KAJ8462060.1"/>
    <property type="molecule type" value="Genomic_DNA"/>
</dbReference>
<sequence>MVSLSFFPSEPPNTPFSVISFDTLPYDLLEQIFRNACTDGGRTGASLSLVSKRIRAPSRPFRFFSVSLLTGTRWQLLRFRYALISARVEAAKADDDLPLPRVRHLCIVLTGLGTRSRAGIPSSPLDRVALEHEGIPPWDYTRPLEEQSEIRWQARLAYEAELRILFARIGTAHLESLCVFQDAAPMMGHALGDIPCPDGFSRLREFWFSPPKTPPFVCSATGKRQGPLYPALRRVHMAAAEHAAIDFEWWAANAPRVKELRIATVGSPGHSPAFLESLLSTLSRASHSAREPRLWQELECVQFMYRAQFSRHDDDAAAEHAAHNTFVEGVRRSFEELYPLVEFSPDYRLQDVDAEGLIIHYGSFPKLDREQPERFEGRVMHWDWRLRMTGHEGVYKAHYWKLDPPPLLRRLWRLVASSCSMTSYLAVCVPAFSYCLMMYFMTRQS</sequence>
<name>A0AAD7X5N8_9APHY</name>
<keyword evidence="1" id="KW-0472">Membrane</keyword>
<keyword evidence="1" id="KW-0812">Transmembrane</keyword>
<keyword evidence="1" id="KW-1133">Transmembrane helix</keyword>
<organism evidence="2 3">
    <name type="scientific">Trametes cubensis</name>
    <dbReference type="NCBI Taxonomy" id="1111947"/>
    <lineage>
        <taxon>Eukaryota</taxon>
        <taxon>Fungi</taxon>
        <taxon>Dikarya</taxon>
        <taxon>Basidiomycota</taxon>
        <taxon>Agaricomycotina</taxon>
        <taxon>Agaricomycetes</taxon>
        <taxon>Polyporales</taxon>
        <taxon>Polyporaceae</taxon>
        <taxon>Trametes</taxon>
    </lineage>
</organism>
<gene>
    <name evidence="2" type="ORF">ONZ51_g11141</name>
</gene>
<dbReference type="Proteomes" id="UP001215151">
    <property type="component" value="Unassembled WGS sequence"/>
</dbReference>
<evidence type="ECO:0000256" key="1">
    <source>
        <dbReference type="SAM" id="Phobius"/>
    </source>
</evidence>
<feature type="transmembrane region" description="Helical" evidence="1">
    <location>
        <begin position="421"/>
        <end position="441"/>
    </location>
</feature>
<evidence type="ECO:0008006" key="4">
    <source>
        <dbReference type="Google" id="ProtNLM"/>
    </source>
</evidence>
<comment type="caution">
    <text evidence="2">The sequence shown here is derived from an EMBL/GenBank/DDBJ whole genome shotgun (WGS) entry which is preliminary data.</text>
</comment>
<proteinExistence type="predicted"/>
<accession>A0AAD7X5N8</accession>
<dbReference type="AlphaFoldDB" id="A0AAD7X5N8"/>
<reference evidence="2" key="1">
    <citation type="submission" date="2022-11" db="EMBL/GenBank/DDBJ databases">
        <title>Genome Sequence of Cubamyces cubensis.</title>
        <authorList>
            <person name="Buettner E."/>
        </authorList>
    </citation>
    <scope>NUCLEOTIDE SEQUENCE</scope>
    <source>
        <strain evidence="2">MPL-01</strain>
    </source>
</reference>
<evidence type="ECO:0000313" key="3">
    <source>
        <dbReference type="Proteomes" id="UP001215151"/>
    </source>
</evidence>
<evidence type="ECO:0000313" key="2">
    <source>
        <dbReference type="EMBL" id="KAJ8462060.1"/>
    </source>
</evidence>
<protein>
    <recommendedName>
        <fullName evidence="4">F-box domain-containing protein</fullName>
    </recommendedName>
</protein>